<feature type="transmembrane region" description="Helical" evidence="6">
    <location>
        <begin position="368"/>
        <end position="389"/>
    </location>
</feature>
<protein>
    <submittedName>
        <fullName evidence="8">MFS transporter</fullName>
    </submittedName>
</protein>
<comment type="subcellular location">
    <subcellularLocation>
        <location evidence="1">Membrane</location>
        <topology evidence="1">Multi-pass membrane protein</topology>
    </subcellularLocation>
</comment>
<dbReference type="NCBIfam" id="TIGR00901">
    <property type="entry name" value="2A0125"/>
    <property type="match status" value="1"/>
</dbReference>
<dbReference type="SUPFAM" id="SSF103473">
    <property type="entry name" value="MFS general substrate transporter"/>
    <property type="match status" value="1"/>
</dbReference>
<evidence type="ECO:0000313" key="8">
    <source>
        <dbReference type="EMBL" id="MBE9397316.1"/>
    </source>
</evidence>
<reference evidence="8" key="1">
    <citation type="submission" date="2020-10" db="EMBL/GenBank/DDBJ databases">
        <title>Bacterium isolated from coastal waters sediment.</title>
        <authorList>
            <person name="Chen R.-J."/>
            <person name="Lu D.-C."/>
            <person name="Zhu K.-L."/>
            <person name="Du Z.-J."/>
        </authorList>
    </citation>
    <scope>NUCLEOTIDE SEQUENCE</scope>
    <source>
        <strain evidence="8">N1Y112</strain>
    </source>
</reference>
<dbReference type="PROSITE" id="PS50850">
    <property type="entry name" value="MFS"/>
    <property type="match status" value="1"/>
</dbReference>
<dbReference type="Gene3D" id="1.20.1250.20">
    <property type="entry name" value="MFS general substrate transporter like domains"/>
    <property type="match status" value="2"/>
</dbReference>
<feature type="transmembrane region" description="Helical" evidence="6">
    <location>
        <begin position="20"/>
        <end position="41"/>
    </location>
</feature>
<feature type="transmembrane region" description="Helical" evidence="6">
    <location>
        <begin position="421"/>
        <end position="447"/>
    </location>
</feature>
<feature type="transmembrane region" description="Helical" evidence="6">
    <location>
        <begin position="275"/>
        <end position="300"/>
    </location>
</feature>
<keyword evidence="3 6" id="KW-0812">Transmembrane</keyword>
<evidence type="ECO:0000256" key="3">
    <source>
        <dbReference type="ARBA" id="ARBA00022692"/>
    </source>
</evidence>
<evidence type="ECO:0000256" key="1">
    <source>
        <dbReference type="ARBA" id="ARBA00004141"/>
    </source>
</evidence>
<evidence type="ECO:0000256" key="4">
    <source>
        <dbReference type="ARBA" id="ARBA00022989"/>
    </source>
</evidence>
<dbReference type="InterPro" id="IPR036259">
    <property type="entry name" value="MFS_trans_sf"/>
</dbReference>
<gene>
    <name evidence="8" type="ORF">IOQ59_08590</name>
</gene>
<feature type="transmembrane region" description="Helical" evidence="6">
    <location>
        <begin position="237"/>
        <end position="255"/>
    </location>
</feature>
<evidence type="ECO:0000313" key="9">
    <source>
        <dbReference type="Proteomes" id="UP000640333"/>
    </source>
</evidence>
<feature type="transmembrane region" description="Helical" evidence="6">
    <location>
        <begin position="197"/>
        <end position="216"/>
    </location>
</feature>
<dbReference type="AlphaFoldDB" id="A0A8J7K6R1"/>
<dbReference type="InterPro" id="IPR020846">
    <property type="entry name" value="MFS_dom"/>
</dbReference>
<comment type="caution">
    <text evidence="8">The sequence shown here is derived from an EMBL/GenBank/DDBJ whole genome shotgun (WGS) entry which is preliminary data.</text>
</comment>
<keyword evidence="9" id="KW-1185">Reference proteome</keyword>
<evidence type="ECO:0000256" key="6">
    <source>
        <dbReference type="SAM" id="Phobius"/>
    </source>
</evidence>
<proteinExistence type="predicted"/>
<feature type="transmembrane region" description="Helical" evidence="6">
    <location>
        <begin position="92"/>
        <end position="111"/>
    </location>
</feature>
<feature type="transmembrane region" description="Helical" evidence="6">
    <location>
        <begin position="165"/>
        <end position="185"/>
    </location>
</feature>
<accession>A0A8J7K6R1</accession>
<dbReference type="GO" id="GO:0008521">
    <property type="term" value="F:acetyl-CoA transmembrane transporter activity"/>
    <property type="evidence" value="ECO:0007669"/>
    <property type="project" value="InterPro"/>
</dbReference>
<keyword evidence="5 6" id="KW-0472">Membrane</keyword>
<dbReference type="Pfam" id="PF13000">
    <property type="entry name" value="Acatn"/>
    <property type="match status" value="1"/>
</dbReference>
<dbReference type="InterPro" id="IPR004752">
    <property type="entry name" value="AmpG_permease/AT-1"/>
</dbReference>
<evidence type="ECO:0000259" key="7">
    <source>
        <dbReference type="PROSITE" id="PS50850"/>
    </source>
</evidence>
<dbReference type="RefSeq" id="WP_193952871.1">
    <property type="nucleotide sequence ID" value="NZ_JADEYS010000007.1"/>
</dbReference>
<keyword evidence="2" id="KW-0813">Transport</keyword>
<dbReference type="InterPro" id="IPR024371">
    <property type="entry name" value="AcetylCoA_trans_1-like"/>
</dbReference>
<feature type="transmembrane region" description="Helical" evidence="6">
    <location>
        <begin position="329"/>
        <end position="356"/>
    </location>
</feature>
<dbReference type="PANTHER" id="PTHR12778:SF10">
    <property type="entry name" value="MAJOR FACILITATOR SUPERFAMILY DOMAIN-CONTAINING PROTEIN 3"/>
    <property type="match status" value="1"/>
</dbReference>
<sequence>MQEPQASWRESLGAFLHPRVVVMLFLGFSAGIPILLIFSSLSLWLREAGVERAAITFFSWAALGYSFKFVWAPLVDQLPVPWLSRWLGRRRSWLLVAQFAIIAAIGAMASIDPALGPESQTAMALAAVALGFSSATQDIVIDAYRIEAADTRLQSMMSATYIAGYRVAMVVAGAGALVLASGFGTELGNYQYNAWSNTYWIMAAVMLVGIATTLIIKEPALSEQRNYTYSALEYGRFCVLFALALASFILCFYFTSEQSVLLKEGLAEFVGNQALGSFVIEALRLVLAACVSFVVAGALLKTGLVQHSMVDETYVAPVRDFFDRYGVKAALFLLLLVGSYRISDIVLGVISNVFYLDMGFSKEQIATAVKTFGVVMAIVGGFLGGLLAMRQGVMRILFLGAFLSAVTNLLFMILADKGADLLWLYIVVAADNLSAGLAGAAFVAFLSSLTSISFTAMQYAIFSSLMTLLPKVLGGYSGSIVDSIGYDWFFIFTTLIGLPVLLLIVMARHWIGIDVLPQKTAVKVE</sequence>
<feature type="domain" description="Major facilitator superfamily (MFS) profile" evidence="7">
    <location>
        <begin position="327"/>
        <end position="525"/>
    </location>
</feature>
<feature type="transmembrane region" description="Helical" evidence="6">
    <location>
        <begin position="488"/>
        <end position="507"/>
    </location>
</feature>
<feature type="transmembrane region" description="Helical" evidence="6">
    <location>
        <begin position="459"/>
        <end position="476"/>
    </location>
</feature>
<dbReference type="GO" id="GO:0016020">
    <property type="term" value="C:membrane"/>
    <property type="evidence" value="ECO:0007669"/>
    <property type="project" value="UniProtKB-SubCell"/>
</dbReference>
<keyword evidence="4 6" id="KW-1133">Transmembrane helix</keyword>
<feature type="transmembrane region" description="Helical" evidence="6">
    <location>
        <begin position="53"/>
        <end position="71"/>
    </location>
</feature>
<organism evidence="8 9">
    <name type="scientific">Pontibacterium sinense</name>
    <dbReference type="NCBI Taxonomy" id="2781979"/>
    <lineage>
        <taxon>Bacteria</taxon>
        <taxon>Pseudomonadati</taxon>
        <taxon>Pseudomonadota</taxon>
        <taxon>Gammaproteobacteria</taxon>
        <taxon>Oceanospirillales</taxon>
        <taxon>Oceanospirillaceae</taxon>
        <taxon>Pontibacterium</taxon>
    </lineage>
</organism>
<feature type="transmembrane region" description="Helical" evidence="6">
    <location>
        <begin position="396"/>
        <end position="415"/>
    </location>
</feature>
<dbReference type="EMBL" id="JADEYS010000007">
    <property type="protein sequence ID" value="MBE9397316.1"/>
    <property type="molecule type" value="Genomic_DNA"/>
</dbReference>
<evidence type="ECO:0000256" key="5">
    <source>
        <dbReference type="ARBA" id="ARBA00023136"/>
    </source>
</evidence>
<dbReference type="GO" id="GO:0035348">
    <property type="term" value="P:acetyl-CoA transmembrane transport"/>
    <property type="evidence" value="ECO:0007669"/>
    <property type="project" value="InterPro"/>
</dbReference>
<name>A0A8J7K6R1_9GAMM</name>
<dbReference type="PANTHER" id="PTHR12778">
    <property type="entry name" value="SOLUTE CARRIER FAMILY 33 ACETYL-COA TRANSPORTER -RELATED"/>
    <property type="match status" value="1"/>
</dbReference>
<evidence type="ECO:0000256" key="2">
    <source>
        <dbReference type="ARBA" id="ARBA00022448"/>
    </source>
</evidence>
<dbReference type="Proteomes" id="UP000640333">
    <property type="component" value="Unassembled WGS sequence"/>
</dbReference>
<feature type="transmembrane region" description="Helical" evidence="6">
    <location>
        <begin position="123"/>
        <end position="144"/>
    </location>
</feature>